<dbReference type="Gene3D" id="1.10.10.60">
    <property type="entry name" value="Homeodomain-like"/>
    <property type="match status" value="1"/>
</dbReference>
<dbReference type="Proteomes" id="UP000199548">
    <property type="component" value="Unassembled WGS sequence"/>
</dbReference>
<dbReference type="AlphaFoldDB" id="A0A1I3E373"/>
<feature type="DNA-binding region" description="H-T-H motif" evidence="5">
    <location>
        <begin position="64"/>
        <end position="83"/>
    </location>
</feature>
<feature type="domain" description="HTH tetR-type" evidence="7">
    <location>
        <begin position="41"/>
        <end position="101"/>
    </location>
</feature>
<dbReference type="Pfam" id="PF00440">
    <property type="entry name" value="TetR_N"/>
    <property type="match status" value="1"/>
</dbReference>
<evidence type="ECO:0000256" key="2">
    <source>
        <dbReference type="ARBA" id="ARBA00023015"/>
    </source>
</evidence>
<evidence type="ECO:0000313" key="9">
    <source>
        <dbReference type="Proteomes" id="UP000199548"/>
    </source>
</evidence>
<dbReference type="OrthoDB" id="3210235at2"/>
<dbReference type="PANTHER" id="PTHR30055">
    <property type="entry name" value="HTH-TYPE TRANSCRIPTIONAL REGULATOR RUTR"/>
    <property type="match status" value="1"/>
</dbReference>
<dbReference type="InterPro" id="IPR050109">
    <property type="entry name" value="HTH-type_TetR-like_transc_reg"/>
</dbReference>
<sequence>MTTPKTAPAHGRGSVPPSATVAAGRPDLPATRRQPAGRKSQQRVKEILQAGRDVFSEKGYERATTAEIAQRLGVSEATVFSYFRGKRELCAHVIGDWYDEIIGAIEAGLPQDGTVRQQFAFIVRMHLRLMLVNGTGLCALVLSEGRAQHHDLSVALTDHQRRYTAPLMVVLARGQESGQVRADMPLRLLRSLVFGPMEHVLWDATLGQRPADIEATAEQLIDVLWSALQPPDAPHAALRQFRHEVGEAMVRLEQAEAALAVPEATASATASKGTAKAAARGKATTDAPARRT</sequence>
<keyword evidence="1" id="KW-0678">Repressor</keyword>
<accession>A0A1I3E373</accession>
<evidence type="ECO:0000259" key="7">
    <source>
        <dbReference type="PROSITE" id="PS50977"/>
    </source>
</evidence>
<feature type="region of interest" description="Disordered" evidence="6">
    <location>
        <begin position="1"/>
        <end position="43"/>
    </location>
</feature>
<dbReference type="InterPro" id="IPR023772">
    <property type="entry name" value="DNA-bd_HTH_TetR-type_CS"/>
</dbReference>
<evidence type="ECO:0000256" key="3">
    <source>
        <dbReference type="ARBA" id="ARBA00023125"/>
    </source>
</evidence>
<dbReference type="EMBL" id="FOQU01000001">
    <property type="protein sequence ID" value="SFH93447.1"/>
    <property type="molecule type" value="Genomic_DNA"/>
</dbReference>
<reference evidence="8 9" key="1">
    <citation type="submission" date="2016-10" db="EMBL/GenBank/DDBJ databases">
        <authorList>
            <person name="de Groot N.N."/>
        </authorList>
    </citation>
    <scope>NUCLEOTIDE SEQUENCE [LARGE SCALE GENOMIC DNA]</scope>
    <source>
        <strain evidence="8 9">LMG 23650</strain>
    </source>
</reference>
<organism evidence="8 9">
    <name type="scientific">Paraburkholderia megapolitana</name>
    <dbReference type="NCBI Taxonomy" id="420953"/>
    <lineage>
        <taxon>Bacteria</taxon>
        <taxon>Pseudomonadati</taxon>
        <taxon>Pseudomonadota</taxon>
        <taxon>Betaproteobacteria</taxon>
        <taxon>Burkholderiales</taxon>
        <taxon>Burkholderiaceae</taxon>
        <taxon>Paraburkholderia</taxon>
    </lineage>
</organism>
<dbReference type="PROSITE" id="PS50977">
    <property type="entry name" value="HTH_TETR_2"/>
    <property type="match status" value="1"/>
</dbReference>
<dbReference type="STRING" id="420953.SAMN05192543_101662"/>
<keyword evidence="2" id="KW-0805">Transcription regulation</keyword>
<keyword evidence="3 5" id="KW-0238">DNA-binding</keyword>
<name>A0A1I3E373_9BURK</name>
<dbReference type="PROSITE" id="PS01081">
    <property type="entry name" value="HTH_TETR_1"/>
    <property type="match status" value="1"/>
</dbReference>
<dbReference type="InterPro" id="IPR009057">
    <property type="entry name" value="Homeodomain-like_sf"/>
</dbReference>
<dbReference type="SUPFAM" id="SSF48498">
    <property type="entry name" value="Tetracyclin repressor-like, C-terminal domain"/>
    <property type="match status" value="1"/>
</dbReference>
<dbReference type="InterPro" id="IPR001647">
    <property type="entry name" value="HTH_TetR"/>
</dbReference>
<dbReference type="InterPro" id="IPR013570">
    <property type="entry name" value="Tscrpt_reg_YsiA_C"/>
</dbReference>
<evidence type="ECO:0000256" key="1">
    <source>
        <dbReference type="ARBA" id="ARBA00022491"/>
    </source>
</evidence>
<dbReference type="RefSeq" id="WP_091007309.1">
    <property type="nucleotide sequence ID" value="NZ_CP041743.1"/>
</dbReference>
<feature type="region of interest" description="Disordered" evidence="6">
    <location>
        <begin position="266"/>
        <end position="292"/>
    </location>
</feature>
<evidence type="ECO:0000313" key="8">
    <source>
        <dbReference type="EMBL" id="SFH93447.1"/>
    </source>
</evidence>
<dbReference type="Gene3D" id="1.10.357.10">
    <property type="entry name" value="Tetracycline Repressor, domain 2"/>
    <property type="match status" value="1"/>
</dbReference>
<proteinExistence type="predicted"/>
<keyword evidence="9" id="KW-1185">Reference proteome</keyword>
<dbReference type="GO" id="GO:0000976">
    <property type="term" value="F:transcription cis-regulatory region binding"/>
    <property type="evidence" value="ECO:0007669"/>
    <property type="project" value="TreeGrafter"/>
</dbReference>
<keyword evidence="4" id="KW-0804">Transcription</keyword>
<dbReference type="InterPro" id="IPR036271">
    <property type="entry name" value="Tet_transcr_reg_TetR-rel_C_sf"/>
</dbReference>
<evidence type="ECO:0000256" key="4">
    <source>
        <dbReference type="ARBA" id="ARBA00023163"/>
    </source>
</evidence>
<dbReference type="PRINTS" id="PR00455">
    <property type="entry name" value="HTHTETR"/>
</dbReference>
<dbReference type="PANTHER" id="PTHR30055:SF234">
    <property type="entry name" value="HTH-TYPE TRANSCRIPTIONAL REGULATOR BETI"/>
    <property type="match status" value="1"/>
</dbReference>
<evidence type="ECO:0000256" key="6">
    <source>
        <dbReference type="SAM" id="MobiDB-lite"/>
    </source>
</evidence>
<dbReference type="SUPFAM" id="SSF46689">
    <property type="entry name" value="Homeodomain-like"/>
    <property type="match status" value="1"/>
</dbReference>
<dbReference type="GO" id="GO:0003700">
    <property type="term" value="F:DNA-binding transcription factor activity"/>
    <property type="evidence" value="ECO:0007669"/>
    <property type="project" value="TreeGrafter"/>
</dbReference>
<evidence type="ECO:0000256" key="5">
    <source>
        <dbReference type="PROSITE-ProRule" id="PRU00335"/>
    </source>
</evidence>
<protein>
    <submittedName>
        <fullName evidence="8">Transcriptional regulator, TetR family</fullName>
    </submittedName>
</protein>
<dbReference type="Pfam" id="PF08359">
    <property type="entry name" value="TetR_C_4"/>
    <property type="match status" value="1"/>
</dbReference>
<gene>
    <name evidence="8" type="ORF">SAMN05192543_101662</name>
</gene>